<feature type="region of interest" description="Disordered" evidence="1">
    <location>
        <begin position="6"/>
        <end position="25"/>
    </location>
</feature>
<dbReference type="EMBL" id="CCYD01000322">
    <property type="protein sequence ID" value="CEG38861.1"/>
    <property type="molecule type" value="Genomic_DNA"/>
</dbReference>
<keyword evidence="3" id="KW-1185">Reference proteome</keyword>
<dbReference type="Proteomes" id="UP000054928">
    <property type="component" value="Unassembled WGS sequence"/>
</dbReference>
<reference evidence="3" key="1">
    <citation type="submission" date="2014-09" db="EMBL/GenBank/DDBJ databases">
        <authorList>
            <person name="Sharma Rahul"/>
            <person name="Thines Marco"/>
        </authorList>
    </citation>
    <scope>NUCLEOTIDE SEQUENCE [LARGE SCALE GENOMIC DNA]</scope>
</reference>
<proteinExistence type="predicted"/>
<dbReference type="AlphaFoldDB" id="A0A0P1AEA3"/>
<accession>A0A0P1AEA3</accession>
<dbReference type="GeneID" id="36403965"/>
<organism evidence="2 3">
    <name type="scientific">Plasmopara halstedii</name>
    <name type="common">Downy mildew of sunflower</name>
    <dbReference type="NCBI Taxonomy" id="4781"/>
    <lineage>
        <taxon>Eukaryota</taxon>
        <taxon>Sar</taxon>
        <taxon>Stramenopiles</taxon>
        <taxon>Oomycota</taxon>
        <taxon>Peronosporomycetes</taxon>
        <taxon>Peronosporales</taxon>
        <taxon>Peronosporaceae</taxon>
        <taxon>Plasmopara</taxon>
    </lineage>
</organism>
<feature type="compositionally biased region" description="Polar residues" evidence="1">
    <location>
        <begin position="33"/>
        <end position="44"/>
    </location>
</feature>
<feature type="region of interest" description="Disordered" evidence="1">
    <location>
        <begin position="30"/>
        <end position="53"/>
    </location>
</feature>
<evidence type="ECO:0000313" key="3">
    <source>
        <dbReference type="Proteomes" id="UP000054928"/>
    </source>
</evidence>
<evidence type="ECO:0000256" key="1">
    <source>
        <dbReference type="SAM" id="MobiDB-lite"/>
    </source>
</evidence>
<dbReference type="RefSeq" id="XP_024575230.1">
    <property type="nucleotide sequence ID" value="XM_024724343.1"/>
</dbReference>
<evidence type="ECO:0000313" key="2">
    <source>
        <dbReference type="EMBL" id="CEG38861.1"/>
    </source>
</evidence>
<protein>
    <submittedName>
        <fullName evidence="2">Uncharacterized protein</fullName>
    </submittedName>
</protein>
<sequence length="92" mass="9895">MDIYEVVARGQSHSHRDGSPGWRHLPVTRGKSLWQNRSGGSNKSGHQHRGDRVGSGFSAVATAATKSAIARAMSQNAKLLKPFVLLVSTDVD</sequence>
<name>A0A0P1AEA3_PLAHL</name>